<dbReference type="EMBL" id="JANVFO010000013">
    <property type="protein sequence ID" value="KAJ3734597.1"/>
    <property type="molecule type" value="Genomic_DNA"/>
</dbReference>
<evidence type="ECO:0000313" key="2">
    <source>
        <dbReference type="EMBL" id="KAJ3734597.1"/>
    </source>
</evidence>
<keyword evidence="3" id="KW-1185">Reference proteome</keyword>
<evidence type="ECO:0000256" key="1">
    <source>
        <dbReference type="SAM" id="MobiDB-lite"/>
    </source>
</evidence>
<organism evidence="2 3">
    <name type="scientific">Lentinula guzmanii</name>
    <dbReference type="NCBI Taxonomy" id="2804957"/>
    <lineage>
        <taxon>Eukaryota</taxon>
        <taxon>Fungi</taxon>
        <taxon>Dikarya</taxon>
        <taxon>Basidiomycota</taxon>
        <taxon>Agaricomycotina</taxon>
        <taxon>Agaricomycetes</taxon>
        <taxon>Agaricomycetidae</taxon>
        <taxon>Agaricales</taxon>
        <taxon>Marasmiineae</taxon>
        <taxon>Omphalotaceae</taxon>
        <taxon>Lentinula</taxon>
    </lineage>
</organism>
<dbReference type="AlphaFoldDB" id="A0AA38N354"/>
<proteinExistence type="predicted"/>
<evidence type="ECO:0000313" key="3">
    <source>
        <dbReference type="Proteomes" id="UP001176059"/>
    </source>
</evidence>
<protein>
    <submittedName>
        <fullName evidence="2">Uncharacterized protein</fullName>
    </submittedName>
</protein>
<feature type="compositionally biased region" description="Low complexity" evidence="1">
    <location>
        <begin position="372"/>
        <end position="382"/>
    </location>
</feature>
<reference evidence="2" key="1">
    <citation type="submission" date="2022-08" db="EMBL/GenBank/DDBJ databases">
        <authorList>
            <consortium name="DOE Joint Genome Institute"/>
            <person name="Min B."/>
            <person name="Sierra-Patev S."/>
            <person name="Naranjo-Ortiz M."/>
            <person name="Looney B."/>
            <person name="Konkel Z."/>
            <person name="Slot J.C."/>
            <person name="Sakamoto Y."/>
            <person name="Steenwyk J.L."/>
            <person name="Rokas A."/>
            <person name="Carro J."/>
            <person name="Camarero S."/>
            <person name="Ferreira P."/>
            <person name="Molpeceres G."/>
            <person name="Ruiz-duenas F.J."/>
            <person name="Serrano A."/>
            <person name="Henrissat B."/>
            <person name="Drula E."/>
            <person name="Hughes K.W."/>
            <person name="Mata J.L."/>
            <person name="Ishikawa N.K."/>
            <person name="Vargas-Isla R."/>
            <person name="Ushijima S."/>
            <person name="Smith C.A."/>
            <person name="Ahrendt S."/>
            <person name="Andreopoulos W."/>
            <person name="He G."/>
            <person name="LaButti K."/>
            <person name="Lipzen A."/>
            <person name="Ng V."/>
            <person name="Riley R."/>
            <person name="Sandor L."/>
            <person name="Barry K."/>
            <person name="Martinez A.T."/>
            <person name="Xiao Y."/>
            <person name="Gibbons J.G."/>
            <person name="Terashima K."/>
            <person name="Hibbett D.S."/>
            <person name="Grigoriev I.V."/>
        </authorList>
    </citation>
    <scope>NUCLEOTIDE SEQUENCE</scope>
    <source>
        <strain evidence="2">ET3784</strain>
    </source>
</reference>
<name>A0AA38N354_9AGAR</name>
<gene>
    <name evidence="2" type="ORF">DFJ43DRAFT_136641</name>
</gene>
<feature type="region of interest" description="Disordered" evidence="1">
    <location>
        <begin position="197"/>
        <end position="217"/>
    </location>
</feature>
<accession>A0AA38N354</accession>
<sequence length="714" mass="79200">MAPNSIAQHRFTFPPFPPAPANTIIIPFKDYKENGIKIQENGYEGSEVDALGIPTVRIEKRHVGDFCKTNSDSAKHVMIAQQGTKSGVSSSGLSQPKTWLQDWEDLSVRRSGEFYNKNEHREDRLHQATRAFNAGRPWPKAHNLKYVREQWDQFQLYIGILSMMPIQKPVQEAKEEVGDDVDDHNEEEAISEGLTKEDTDETNGSNTQMEPWHDNPIDVQNQETDKLVCDESRDREVDPLDKFLNDPKQSLRVYLSSYMRKQGFHYEDRNLNLIPTLIRFYIKFLVQDGVFSVETESETIASFNQALTIADLALTELPLTSQITKRFPWHDTFNGGCSELFDINNLVVPTRTWGQKSQTLNIDGEPTGVSSTAAATTATTPAPEEPKPLELEEDCEIVTPIVEQSHNALEALVQEVHEPSSDSALLDSWDSDEGTLQPIMNDTGAWNTGTLEPDQANASAGWGAKDFDDLLDNPWGGTDVDTWDVPPAPTLFPILGPTALPLTHTSGVVEWSMRRIQSIVHPNADIDTNTTAAIPCLKSDFPSDGPSANAVEADLSSRLSKVVMEPWLDWENKSLDLDESGDTALPQIQASSRGRVVVYSKGEGISYECDSGVRSNAFALSNNGVPHDPLNHSITLLVEPESAQLLSVGMGLGATWVQIARRSDLRDEKEKEEIDDEAGVTVDTGEALGQDSGLRFWYLSSLLIVLPSYHTVSQ</sequence>
<dbReference type="Proteomes" id="UP001176059">
    <property type="component" value="Unassembled WGS sequence"/>
</dbReference>
<reference evidence="2" key="2">
    <citation type="journal article" date="2023" name="Proc. Natl. Acad. Sci. U.S.A.">
        <title>A global phylogenomic analysis of the shiitake genus Lentinula.</title>
        <authorList>
            <person name="Sierra-Patev S."/>
            <person name="Min B."/>
            <person name="Naranjo-Ortiz M."/>
            <person name="Looney B."/>
            <person name="Konkel Z."/>
            <person name="Slot J.C."/>
            <person name="Sakamoto Y."/>
            <person name="Steenwyk J.L."/>
            <person name="Rokas A."/>
            <person name="Carro J."/>
            <person name="Camarero S."/>
            <person name="Ferreira P."/>
            <person name="Molpeceres G."/>
            <person name="Ruiz-Duenas F.J."/>
            <person name="Serrano A."/>
            <person name="Henrissat B."/>
            <person name="Drula E."/>
            <person name="Hughes K.W."/>
            <person name="Mata J.L."/>
            <person name="Ishikawa N.K."/>
            <person name="Vargas-Isla R."/>
            <person name="Ushijima S."/>
            <person name="Smith C.A."/>
            <person name="Donoghue J."/>
            <person name="Ahrendt S."/>
            <person name="Andreopoulos W."/>
            <person name="He G."/>
            <person name="LaButti K."/>
            <person name="Lipzen A."/>
            <person name="Ng V."/>
            <person name="Riley R."/>
            <person name="Sandor L."/>
            <person name="Barry K."/>
            <person name="Martinez A.T."/>
            <person name="Xiao Y."/>
            <person name="Gibbons J.G."/>
            <person name="Terashima K."/>
            <person name="Grigoriev I.V."/>
            <person name="Hibbett D."/>
        </authorList>
    </citation>
    <scope>NUCLEOTIDE SEQUENCE</scope>
    <source>
        <strain evidence="2">ET3784</strain>
    </source>
</reference>
<feature type="region of interest" description="Disordered" evidence="1">
    <location>
        <begin position="358"/>
        <end position="388"/>
    </location>
</feature>
<comment type="caution">
    <text evidence="2">The sequence shown here is derived from an EMBL/GenBank/DDBJ whole genome shotgun (WGS) entry which is preliminary data.</text>
</comment>